<feature type="domain" description="TfoX N-terminal" evidence="1">
    <location>
        <begin position="13"/>
        <end position="101"/>
    </location>
</feature>
<evidence type="ECO:0000313" key="3">
    <source>
        <dbReference type="Proteomes" id="UP000199183"/>
    </source>
</evidence>
<dbReference type="Gene3D" id="3.30.1460.30">
    <property type="entry name" value="YgaC/TfoX-N like chaperone"/>
    <property type="match status" value="1"/>
</dbReference>
<sequence length="107" mass="11997">MAADRRIAEFIRDQLAELGDVQIKRLFSGWGLVLHGEFIGAVLGDEFYLKVDPYAFDRMSAEGGHAFSYTRKDGRLVTIDKWCSVPDAHLDNAASLTEYVRNMTGVL</sequence>
<protein>
    <submittedName>
        <fullName evidence="2">TfoX N-terminal domain-containing protein</fullName>
    </submittedName>
</protein>
<gene>
    <name evidence="2" type="ORF">SAMN04489806_1265</name>
</gene>
<dbReference type="SUPFAM" id="SSF159894">
    <property type="entry name" value="YgaC/TfoX-N like"/>
    <property type="match status" value="1"/>
</dbReference>
<proteinExistence type="predicted"/>
<evidence type="ECO:0000313" key="2">
    <source>
        <dbReference type="EMBL" id="SEB60712.1"/>
    </source>
</evidence>
<accession>A0A1H4KS36</accession>
<dbReference type="Pfam" id="PF04993">
    <property type="entry name" value="TfoX_N"/>
    <property type="match status" value="1"/>
</dbReference>
<organism evidence="2 3">
    <name type="scientific">Paramicrobacterium humi</name>
    <dbReference type="NCBI Taxonomy" id="640635"/>
    <lineage>
        <taxon>Bacteria</taxon>
        <taxon>Bacillati</taxon>
        <taxon>Actinomycetota</taxon>
        <taxon>Actinomycetes</taxon>
        <taxon>Micrococcales</taxon>
        <taxon>Microbacteriaceae</taxon>
        <taxon>Paramicrobacterium</taxon>
    </lineage>
</organism>
<keyword evidence="3" id="KW-1185">Reference proteome</keyword>
<dbReference type="AlphaFoldDB" id="A0A1H4KS36"/>
<dbReference type="OrthoDB" id="1524907at2"/>
<dbReference type="Proteomes" id="UP000199183">
    <property type="component" value="Unassembled WGS sequence"/>
</dbReference>
<reference evidence="2 3" key="1">
    <citation type="submission" date="2016-10" db="EMBL/GenBank/DDBJ databases">
        <authorList>
            <person name="de Groot N.N."/>
        </authorList>
    </citation>
    <scope>NUCLEOTIDE SEQUENCE [LARGE SCALE GENOMIC DNA]</scope>
    <source>
        <strain evidence="2 3">DSM 21799</strain>
    </source>
</reference>
<dbReference type="STRING" id="640635.SAMN04489806_1265"/>
<dbReference type="InterPro" id="IPR007076">
    <property type="entry name" value="TfoX_N"/>
</dbReference>
<dbReference type="EMBL" id="FNRY01000001">
    <property type="protein sequence ID" value="SEB60712.1"/>
    <property type="molecule type" value="Genomic_DNA"/>
</dbReference>
<evidence type="ECO:0000259" key="1">
    <source>
        <dbReference type="Pfam" id="PF04993"/>
    </source>
</evidence>
<dbReference type="RefSeq" id="WP_091181490.1">
    <property type="nucleotide sequence ID" value="NZ_FNRY01000001.1"/>
</dbReference>
<name>A0A1H4KS36_9MICO</name>